<evidence type="ECO:0000313" key="8">
    <source>
        <dbReference type="EMBL" id="RJY10724.1"/>
    </source>
</evidence>
<dbReference type="InterPro" id="IPR048395">
    <property type="entry name" value="Glyco_hydro_31_C"/>
</dbReference>
<keyword evidence="9" id="KW-1185">Reference proteome</keyword>
<dbReference type="SUPFAM" id="SSF51011">
    <property type="entry name" value="Glycosyl hydrolase domain"/>
    <property type="match status" value="1"/>
</dbReference>
<evidence type="ECO:0000256" key="4">
    <source>
        <dbReference type="RuleBase" id="RU361185"/>
    </source>
</evidence>
<dbReference type="PANTHER" id="PTHR43053:SF4">
    <property type="entry name" value="MYOGENESIS-REGULATING GLYCOSIDASE"/>
    <property type="match status" value="1"/>
</dbReference>
<reference evidence="8 9" key="1">
    <citation type="submission" date="2018-09" db="EMBL/GenBank/DDBJ databases">
        <title>Phylogeny of the Shewanellaceae, and recommendation for two new genera, Pseudoshewanella and Parashewanella.</title>
        <authorList>
            <person name="Wang G."/>
        </authorList>
    </citation>
    <scope>NUCLEOTIDE SEQUENCE [LARGE SCALE GENOMIC DNA]</scope>
    <source>
        <strain evidence="8 9">KCTC 22492</strain>
    </source>
</reference>
<dbReference type="Pfam" id="PF01055">
    <property type="entry name" value="Glyco_hydro_31_2nd"/>
    <property type="match status" value="1"/>
</dbReference>
<dbReference type="OrthoDB" id="176168at2"/>
<dbReference type="GO" id="GO:0004553">
    <property type="term" value="F:hydrolase activity, hydrolyzing O-glycosyl compounds"/>
    <property type="evidence" value="ECO:0007669"/>
    <property type="project" value="InterPro"/>
</dbReference>
<dbReference type="EMBL" id="QYYH01000095">
    <property type="protein sequence ID" value="RJY10724.1"/>
    <property type="molecule type" value="Genomic_DNA"/>
</dbReference>
<protein>
    <submittedName>
        <fullName evidence="8">Glycoside hydrolase</fullName>
    </submittedName>
</protein>
<name>A0A3A6T875_9GAMM</name>
<evidence type="ECO:0000256" key="3">
    <source>
        <dbReference type="ARBA" id="ARBA00023295"/>
    </source>
</evidence>
<comment type="similarity">
    <text evidence="1 4">Belongs to the glycosyl hydrolase 31 family.</text>
</comment>
<evidence type="ECO:0000256" key="2">
    <source>
        <dbReference type="ARBA" id="ARBA00022801"/>
    </source>
</evidence>
<dbReference type="CDD" id="cd06592">
    <property type="entry name" value="GH31_NET37"/>
    <property type="match status" value="1"/>
</dbReference>
<evidence type="ECO:0000256" key="1">
    <source>
        <dbReference type="ARBA" id="ARBA00007806"/>
    </source>
</evidence>
<feature type="domain" description="Glycoside hydrolase family 31 TIM barrel" evidence="6">
    <location>
        <begin position="136"/>
        <end position="426"/>
    </location>
</feature>
<dbReference type="AlphaFoldDB" id="A0A3A6T875"/>
<organism evidence="8 9">
    <name type="scientific">Parashewanella spongiae</name>
    <dbReference type="NCBI Taxonomy" id="342950"/>
    <lineage>
        <taxon>Bacteria</taxon>
        <taxon>Pseudomonadati</taxon>
        <taxon>Pseudomonadota</taxon>
        <taxon>Gammaproteobacteria</taxon>
        <taxon>Alteromonadales</taxon>
        <taxon>Shewanellaceae</taxon>
        <taxon>Parashewanella</taxon>
    </lineage>
</organism>
<accession>A0A3A6T875</accession>
<feature type="region of interest" description="Disordered" evidence="5">
    <location>
        <begin position="1"/>
        <end position="20"/>
    </location>
</feature>
<proteinExistence type="inferred from homology"/>
<evidence type="ECO:0000259" key="6">
    <source>
        <dbReference type="Pfam" id="PF01055"/>
    </source>
</evidence>
<dbReference type="Gene3D" id="3.20.20.80">
    <property type="entry name" value="Glycosidases"/>
    <property type="match status" value="1"/>
</dbReference>
<sequence length="517" mass="58586">MISIKSLEAGTPPKHTGYTAETNQKWYGGLTAHGESMPFEKDIQINMISDTFFNQGQPLMLSAEGQVIWSEAPFKINYLNKQLSLTENHAEFNVTQAGSTLKDAHAFASTTYFPPSGKMPDELLFSAPQYNTWIELMYEQNQEDILAYAKKILDNGMPPGVLMIDDNWQENYGVWDFHAGRFTDPKAMIDELHEMGFKVMLWVAPFVSPDSQNYRKLAKQGVFLKRSQKHDALPQMVDWWNGVSALLDFSNPEAVTWFDEQLKRLQNDYGVDGFKFDAGDAHFYQDGYSKANITPNQQSELFAQIGLHYPLNELRATWKLGGQPIAQRLKDKNHDWSDLEKLIPQMNLEGILGYPFACPDMIGGGEYLCFLDGADVDQELVVRSAQAHALMPMMQFSVAPWRVLDENNLAAVVEAVNIRQKFSQYIVDEARKSAETGEPIMRMMEYDYPHQGYHSVKDQFLIGESLLVAPVVHANQTERTVKIPNGTWISNKGETHIGPLSITEPVTASTLLYYQKQ</sequence>
<evidence type="ECO:0000259" key="7">
    <source>
        <dbReference type="Pfam" id="PF21365"/>
    </source>
</evidence>
<evidence type="ECO:0000313" key="9">
    <source>
        <dbReference type="Proteomes" id="UP000273022"/>
    </source>
</evidence>
<dbReference type="GO" id="GO:0005975">
    <property type="term" value="P:carbohydrate metabolic process"/>
    <property type="evidence" value="ECO:0007669"/>
    <property type="project" value="InterPro"/>
</dbReference>
<dbReference type="InterPro" id="IPR017853">
    <property type="entry name" value="GH"/>
</dbReference>
<dbReference type="Gene3D" id="2.60.40.1180">
    <property type="entry name" value="Golgi alpha-mannosidase II"/>
    <property type="match status" value="1"/>
</dbReference>
<dbReference type="PANTHER" id="PTHR43053">
    <property type="entry name" value="GLYCOSIDASE FAMILY 31"/>
    <property type="match status" value="1"/>
</dbReference>
<dbReference type="InterPro" id="IPR013780">
    <property type="entry name" value="Glyco_hydro_b"/>
</dbReference>
<dbReference type="SUPFAM" id="SSF51445">
    <property type="entry name" value="(Trans)glycosidases"/>
    <property type="match status" value="1"/>
</dbReference>
<dbReference type="RefSeq" id="WP_121854260.1">
    <property type="nucleotide sequence ID" value="NZ_CP037952.1"/>
</dbReference>
<dbReference type="InterPro" id="IPR050985">
    <property type="entry name" value="Alpha-glycosidase_related"/>
</dbReference>
<keyword evidence="3 4" id="KW-0326">Glycosidase</keyword>
<dbReference type="Pfam" id="PF21365">
    <property type="entry name" value="Glyco_hydro_31_3rd"/>
    <property type="match status" value="1"/>
</dbReference>
<gene>
    <name evidence="8" type="ORF">D5R81_14005</name>
</gene>
<dbReference type="InterPro" id="IPR000322">
    <property type="entry name" value="Glyco_hydro_31_TIM"/>
</dbReference>
<keyword evidence="2 4" id="KW-0378">Hydrolase</keyword>
<evidence type="ECO:0000256" key="5">
    <source>
        <dbReference type="SAM" id="MobiDB-lite"/>
    </source>
</evidence>
<feature type="domain" description="Glycosyl hydrolase family 31 C-terminal" evidence="7">
    <location>
        <begin position="437"/>
        <end position="502"/>
    </location>
</feature>
<dbReference type="Proteomes" id="UP000273022">
    <property type="component" value="Unassembled WGS sequence"/>
</dbReference>
<comment type="caution">
    <text evidence="8">The sequence shown here is derived from an EMBL/GenBank/DDBJ whole genome shotgun (WGS) entry which is preliminary data.</text>
</comment>